<protein>
    <recommendedName>
        <fullName evidence="3">Lipoprotein</fullName>
    </recommendedName>
</protein>
<organism evidence="1 2">
    <name type="scientific">Labilithrix luteola</name>
    <dbReference type="NCBI Taxonomy" id="1391654"/>
    <lineage>
        <taxon>Bacteria</taxon>
        <taxon>Pseudomonadati</taxon>
        <taxon>Myxococcota</taxon>
        <taxon>Polyangia</taxon>
        <taxon>Polyangiales</taxon>
        <taxon>Labilitrichaceae</taxon>
        <taxon>Labilithrix</taxon>
    </lineage>
</organism>
<accession>A0A0K1Q2S1</accession>
<dbReference type="RefSeq" id="WP_146651457.1">
    <property type="nucleotide sequence ID" value="NZ_CP012333.1"/>
</dbReference>
<keyword evidence="2" id="KW-1185">Reference proteome</keyword>
<sequence>MRIVLLAFVSSALFGCPPSTSNSQKTDGATSAACTKFGQTCEVSRGKLGTCVQKDECTGTSCFVCQSQH</sequence>
<gene>
    <name evidence="1" type="ORF">AKJ09_06774</name>
</gene>
<dbReference type="KEGG" id="llu:AKJ09_06774"/>
<dbReference type="PROSITE" id="PS51257">
    <property type="entry name" value="PROKAR_LIPOPROTEIN"/>
    <property type="match status" value="1"/>
</dbReference>
<evidence type="ECO:0008006" key="3">
    <source>
        <dbReference type="Google" id="ProtNLM"/>
    </source>
</evidence>
<proteinExistence type="predicted"/>
<dbReference type="STRING" id="1391654.AKJ09_06774"/>
<reference evidence="1 2" key="1">
    <citation type="submission" date="2015-08" db="EMBL/GenBank/DDBJ databases">
        <authorList>
            <person name="Babu N.S."/>
            <person name="Beckwith C.J."/>
            <person name="Beseler K.G."/>
            <person name="Brison A."/>
            <person name="Carone J.V."/>
            <person name="Caskin T.P."/>
            <person name="Diamond M."/>
            <person name="Durham M.E."/>
            <person name="Foxe J.M."/>
            <person name="Go M."/>
            <person name="Henderson B.A."/>
            <person name="Jones I.B."/>
            <person name="McGettigan J.A."/>
            <person name="Micheletti S.J."/>
            <person name="Nasrallah M.E."/>
            <person name="Ortiz D."/>
            <person name="Piller C.R."/>
            <person name="Privatt S.R."/>
            <person name="Schneider S.L."/>
            <person name="Sharp S."/>
            <person name="Smith T.C."/>
            <person name="Stanton J.D."/>
            <person name="Ullery H.E."/>
            <person name="Wilson R.J."/>
            <person name="Serrano M.G."/>
            <person name="Buck G."/>
            <person name="Lee V."/>
            <person name="Wang Y."/>
            <person name="Carvalho R."/>
            <person name="Voegtly L."/>
            <person name="Shi R."/>
            <person name="Duckworth R."/>
            <person name="Johnson A."/>
            <person name="Loviza R."/>
            <person name="Walstead R."/>
            <person name="Shah Z."/>
            <person name="Kiflezghi M."/>
            <person name="Wade K."/>
            <person name="Ball S.L."/>
            <person name="Bradley K.W."/>
            <person name="Asai D.J."/>
            <person name="Bowman C.A."/>
            <person name="Russell D.A."/>
            <person name="Pope W.H."/>
            <person name="Jacobs-Sera D."/>
            <person name="Hendrix R.W."/>
            <person name="Hatfull G.F."/>
        </authorList>
    </citation>
    <scope>NUCLEOTIDE SEQUENCE [LARGE SCALE GENOMIC DNA]</scope>
    <source>
        <strain evidence="1 2">DSM 27648</strain>
    </source>
</reference>
<evidence type="ECO:0000313" key="1">
    <source>
        <dbReference type="EMBL" id="AKV00111.1"/>
    </source>
</evidence>
<name>A0A0K1Q2S1_9BACT</name>
<dbReference type="Proteomes" id="UP000064967">
    <property type="component" value="Chromosome"/>
</dbReference>
<evidence type="ECO:0000313" key="2">
    <source>
        <dbReference type="Proteomes" id="UP000064967"/>
    </source>
</evidence>
<dbReference type="AlphaFoldDB" id="A0A0K1Q2S1"/>
<dbReference type="EMBL" id="CP012333">
    <property type="protein sequence ID" value="AKV00111.1"/>
    <property type="molecule type" value="Genomic_DNA"/>
</dbReference>